<dbReference type="Proteomes" id="UP000887569">
    <property type="component" value="Unplaced"/>
</dbReference>
<name>A0A915BRH0_PARUN</name>
<dbReference type="PANTHER" id="PTHR34149">
    <property type="entry name" value="PROTEIN CBG11905-RELATED"/>
    <property type="match status" value="1"/>
</dbReference>
<sequence>FFVQASAFPALEKDEMMDGVLLFIVFASITYEVIAMKDGNRWCPTEIIRTTECPTSNFLYYFDCCGSIKTDCCFHLQVTDNVMVSMIRSSEATSSEKPENLSRKSQFHHFNSTF</sequence>
<evidence type="ECO:0000313" key="3">
    <source>
        <dbReference type="WBParaSite" id="PgR054_g059_t07"/>
    </source>
</evidence>
<protein>
    <submittedName>
        <fullName evidence="3">Uncharacterized protein</fullName>
    </submittedName>
</protein>
<dbReference type="AlphaFoldDB" id="A0A915BRH0"/>
<evidence type="ECO:0000256" key="1">
    <source>
        <dbReference type="SAM" id="MobiDB-lite"/>
    </source>
</evidence>
<dbReference type="WBParaSite" id="PgR054_g059_t07">
    <property type="protein sequence ID" value="PgR054_g059_t07"/>
    <property type="gene ID" value="PgR054_g059"/>
</dbReference>
<accession>A0A915BRH0</accession>
<proteinExistence type="predicted"/>
<keyword evidence="2" id="KW-1185">Reference proteome</keyword>
<dbReference type="InterPro" id="IPR022559">
    <property type="entry name" value="SUP-1-like"/>
</dbReference>
<feature type="region of interest" description="Disordered" evidence="1">
    <location>
        <begin position="90"/>
        <end position="114"/>
    </location>
</feature>
<dbReference type="PANTHER" id="PTHR34149:SF9">
    <property type="entry name" value="PROTEIN CBG09996"/>
    <property type="match status" value="1"/>
</dbReference>
<organism evidence="2 3">
    <name type="scientific">Parascaris univalens</name>
    <name type="common">Nematode worm</name>
    <dbReference type="NCBI Taxonomy" id="6257"/>
    <lineage>
        <taxon>Eukaryota</taxon>
        <taxon>Metazoa</taxon>
        <taxon>Ecdysozoa</taxon>
        <taxon>Nematoda</taxon>
        <taxon>Chromadorea</taxon>
        <taxon>Rhabditida</taxon>
        <taxon>Spirurina</taxon>
        <taxon>Ascaridomorpha</taxon>
        <taxon>Ascaridoidea</taxon>
        <taxon>Ascarididae</taxon>
        <taxon>Parascaris</taxon>
    </lineage>
</organism>
<evidence type="ECO:0000313" key="2">
    <source>
        <dbReference type="Proteomes" id="UP000887569"/>
    </source>
</evidence>
<dbReference type="Pfam" id="PF10853">
    <property type="entry name" value="DUF2650"/>
    <property type="match status" value="1"/>
</dbReference>
<reference evidence="3" key="1">
    <citation type="submission" date="2022-11" db="UniProtKB">
        <authorList>
            <consortium name="WormBaseParasite"/>
        </authorList>
    </citation>
    <scope>IDENTIFICATION</scope>
</reference>